<proteinExistence type="predicted"/>
<name>A0ACC1HIT2_9FUNG</name>
<organism evidence="1 2">
    <name type="scientific">Spiromyces aspiralis</name>
    <dbReference type="NCBI Taxonomy" id="68401"/>
    <lineage>
        <taxon>Eukaryota</taxon>
        <taxon>Fungi</taxon>
        <taxon>Fungi incertae sedis</taxon>
        <taxon>Zoopagomycota</taxon>
        <taxon>Kickxellomycotina</taxon>
        <taxon>Kickxellomycetes</taxon>
        <taxon>Kickxellales</taxon>
        <taxon>Kickxellaceae</taxon>
        <taxon>Spiromyces</taxon>
    </lineage>
</organism>
<reference evidence="1" key="1">
    <citation type="submission" date="2022-06" db="EMBL/GenBank/DDBJ databases">
        <title>Phylogenomic reconstructions and comparative analyses of Kickxellomycotina fungi.</title>
        <authorList>
            <person name="Reynolds N.K."/>
            <person name="Stajich J.E."/>
            <person name="Barry K."/>
            <person name="Grigoriev I.V."/>
            <person name="Crous P."/>
            <person name="Smith M.E."/>
        </authorList>
    </citation>
    <scope>NUCLEOTIDE SEQUENCE</scope>
    <source>
        <strain evidence="1">RSA 2271</strain>
    </source>
</reference>
<evidence type="ECO:0000313" key="1">
    <source>
        <dbReference type="EMBL" id="KAJ1675960.1"/>
    </source>
</evidence>
<dbReference type="EMBL" id="JAMZIH010005148">
    <property type="protein sequence ID" value="KAJ1675960.1"/>
    <property type="molecule type" value="Genomic_DNA"/>
</dbReference>
<accession>A0ACC1HIT2</accession>
<comment type="caution">
    <text evidence="1">The sequence shown here is derived from an EMBL/GenBank/DDBJ whole genome shotgun (WGS) entry which is preliminary data.</text>
</comment>
<evidence type="ECO:0000313" key="2">
    <source>
        <dbReference type="Proteomes" id="UP001145114"/>
    </source>
</evidence>
<dbReference type="Proteomes" id="UP001145114">
    <property type="component" value="Unassembled WGS sequence"/>
</dbReference>
<protein>
    <submittedName>
        <fullName evidence="1">Uncharacterized protein</fullName>
    </submittedName>
</protein>
<gene>
    <name evidence="1" type="ORF">EV182_000213</name>
</gene>
<sequence length="689" mass="74849">MPSAPVYTLDRPLGLVEKFQTVKRILNSYGSVAILAKVALPHGFDTDTESVRARFVKAAETVCKQQPALRSFVVDHLTETPRWAVLEAGCIDYPSLVKVAHHKDAAPHHDGFSSMASPSPSSALTSAPASHPPPADGGVGPANAKQSHQSAPFTTTFNGRHSPLVGEWLRHTFRLEDMAPLWSLRVITGLPPTAGPDGSEECTIIVAFVFDHLVTDATGATVILKEILDAFFAPQQPVSNSASTDEGTQLTPTLGSRPSIAASAQLGGKHPASILPPPLDLASEHQPNWLTTLRLIPLGELLLPKSLRWISSPNYWSGVRPPVRGETHRSEAFMFTIPPRKLAALIESARRNRTTVHAALWRLIAESITLSLASKKKRGDNVYHHPTVIKSYTPANARPLCDPSAVIPVTVGNYTYSYSRFNSVVSSTTSLIDVPTFWRAAQNYKLELEENRVSALQHINLLKFLGKFPQKWTRFFARGLEEHPPVREASFEISNLGVCSPSDDGSIRVVDPTAAGSNNNSSSTTRAKWRVPIKVHPAVRSLIFAQSANVTGPALTWNIVTIPVAPPPLPGGRECGDEGGPTNGHNHDNNDKVLQLFGTITWQAGAFTLNQVRDCYSMFCEMLNHIISVDKDDARRESLGMHMEGASALHGKAPPSPTNAEANDDDDDDDPSDIEEEQGEREYLGGAIC</sequence>
<keyword evidence="2" id="KW-1185">Reference proteome</keyword>